<organism evidence="3 4">
    <name type="scientific">Botrytis tulipae</name>
    <dbReference type="NCBI Taxonomy" id="87230"/>
    <lineage>
        <taxon>Eukaryota</taxon>
        <taxon>Fungi</taxon>
        <taxon>Dikarya</taxon>
        <taxon>Ascomycota</taxon>
        <taxon>Pezizomycotina</taxon>
        <taxon>Leotiomycetes</taxon>
        <taxon>Helotiales</taxon>
        <taxon>Sclerotiniaceae</taxon>
        <taxon>Botrytis</taxon>
    </lineage>
</organism>
<comment type="caution">
    <text evidence="3">The sequence shown here is derived from an EMBL/GenBank/DDBJ whole genome shotgun (WGS) entry which is preliminary data.</text>
</comment>
<name>A0A4Z1EHN0_9HELO</name>
<reference evidence="3 4" key="1">
    <citation type="submission" date="2017-12" db="EMBL/GenBank/DDBJ databases">
        <title>Comparative genomics of Botrytis spp.</title>
        <authorList>
            <person name="Valero-Jimenez C.A."/>
            <person name="Tapia P."/>
            <person name="Veloso J."/>
            <person name="Silva-Moreno E."/>
            <person name="Staats M."/>
            <person name="Valdes J.H."/>
            <person name="Van Kan J.A.L."/>
        </authorList>
    </citation>
    <scope>NUCLEOTIDE SEQUENCE [LARGE SCALE GENOMIC DNA]</scope>
    <source>
        <strain evidence="3 4">Bt9001</strain>
    </source>
</reference>
<keyword evidence="4" id="KW-1185">Reference proteome</keyword>
<evidence type="ECO:0000313" key="3">
    <source>
        <dbReference type="EMBL" id="TGO11826.1"/>
    </source>
</evidence>
<dbReference type="AlphaFoldDB" id="A0A4Z1EHN0"/>
<protein>
    <submittedName>
        <fullName evidence="3">Uncharacterized protein</fullName>
    </submittedName>
</protein>
<sequence length="197" mass="23062">MNTTSFASYPILSFPITTLLLTLFFIFLLYVPRLLYLYLRARILHFWKRNMKKRMSHFEALDLARSGQGLGVMEGVGGTQSKMNRDENVRGHKKRKSKRRWDRDLEKGDDEEEEENEWVTKGEMAKEWICEREEKSEGRRLVLVGNGRRVAEESRWLHCAGRDGEDGLGFGGEGGGYEKEEEKEVWCEIRMDKEYDG</sequence>
<keyword evidence="2" id="KW-1133">Transmembrane helix</keyword>
<feature type="transmembrane region" description="Helical" evidence="2">
    <location>
        <begin position="12"/>
        <end position="39"/>
    </location>
</feature>
<dbReference type="EMBL" id="PQXH01000100">
    <property type="protein sequence ID" value="TGO11826.1"/>
    <property type="molecule type" value="Genomic_DNA"/>
</dbReference>
<proteinExistence type="predicted"/>
<evidence type="ECO:0000256" key="2">
    <source>
        <dbReference type="SAM" id="Phobius"/>
    </source>
</evidence>
<gene>
    <name evidence="3" type="ORF">BTUL_0100g00030</name>
</gene>
<evidence type="ECO:0000313" key="4">
    <source>
        <dbReference type="Proteomes" id="UP000297777"/>
    </source>
</evidence>
<evidence type="ECO:0000256" key="1">
    <source>
        <dbReference type="SAM" id="MobiDB-lite"/>
    </source>
</evidence>
<dbReference type="Proteomes" id="UP000297777">
    <property type="component" value="Unassembled WGS sequence"/>
</dbReference>
<keyword evidence="2" id="KW-0812">Transmembrane</keyword>
<feature type="region of interest" description="Disordered" evidence="1">
    <location>
        <begin position="75"/>
        <end position="95"/>
    </location>
</feature>
<accession>A0A4Z1EHN0</accession>
<keyword evidence="2" id="KW-0472">Membrane</keyword>